<dbReference type="AlphaFoldDB" id="A0A438GLZ1"/>
<evidence type="ECO:0000313" key="3">
    <source>
        <dbReference type="Proteomes" id="UP000288805"/>
    </source>
</evidence>
<comment type="caution">
    <text evidence="2">The sequence shown here is derived from an EMBL/GenBank/DDBJ whole genome shotgun (WGS) entry which is preliminary data.</text>
</comment>
<feature type="region of interest" description="Disordered" evidence="1">
    <location>
        <begin position="218"/>
        <end position="238"/>
    </location>
</feature>
<dbReference type="EMBL" id="QGNW01000396">
    <property type="protein sequence ID" value="RVW73239.1"/>
    <property type="molecule type" value="Genomic_DNA"/>
</dbReference>
<name>A0A438GLZ1_VITVI</name>
<evidence type="ECO:0000313" key="2">
    <source>
        <dbReference type="EMBL" id="RVW73239.1"/>
    </source>
</evidence>
<sequence>MELTRRRFCEVERKVFSFEGNHGGKWISITERSQGVVFSVAFSKEKITWFLEQLKKAVKLGSSLGFIRKFTGKSRTHLLECCAGRGSKERCANIPIGKWARAVICKTRTALRIDQKLEGDNSNGGRCYDFVKEVVAKGKHDVTEIDHHFLKLVDLSKIKMKVELKENVVLPVLLDVKDGVSSFTVSVSIIGEEEEFWCRKEDAVRHDCSRRQCPIGRAGGSSSSNLGDSCPPHAPLQI</sequence>
<accession>A0A438GLZ1</accession>
<evidence type="ECO:0000256" key="1">
    <source>
        <dbReference type="SAM" id="MobiDB-lite"/>
    </source>
</evidence>
<dbReference type="Proteomes" id="UP000288805">
    <property type="component" value="Unassembled WGS sequence"/>
</dbReference>
<proteinExistence type="predicted"/>
<organism evidence="2 3">
    <name type="scientific">Vitis vinifera</name>
    <name type="common">Grape</name>
    <dbReference type="NCBI Taxonomy" id="29760"/>
    <lineage>
        <taxon>Eukaryota</taxon>
        <taxon>Viridiplantae</taxon>
        <taxon>Streptophyta</taxon>
        <taxon>Embryophyta</taxon>
        <taxon>Tracheophyta</taxon>
        <taxon>Spermatophyta</taxon>
        <taxon>Magnoliopsida</taxon>
        <taxon>eudicotyledons</taxon>
        <taxon>Gunneridae</taxon>
        <taxon>Pentapetalae</taxon>
        <taxon>rosids</taxon>
        <taxon>Vitales</taxon>
        <taxon>Vitaceae</taxon>
        <taxon>Viteae</taxon>
        <taxon>Vitis</taxon>
    </lineage>
</organism>
<protein>
    <submittedName>
        <fullName evidence="2">Uncharacterized protein</fullName>
    </submittedName>
</protein>
<reference evidence="2 3" key="1">
    <citation type="journal article" date="2018" name="PLoS Genet.">
        <title>Population sequencing reveals clonal diversity and ancestral inbreeding in the grapevine cultivar Chardonnay.</title>
        <authorList>
            <person name="Roach M.J."/>
            <person name="Johnson D.L."/>
            <person name="Bohlmann J."/>
            <person name="van Vuuren H.J."/>
            <person name="Jones S.J."/>
            <person name="Pretorius I.S."/>
            <person name="Schmidt S.A."/>
            <person name="Borneman A.R."/>
        </authorList>
    </citation>
    <scope>NUCLEOTIDE SEQUENCE [LARGE SCALE GENOMIC DNA]</scope>
    <source>
        <strain evidence="3">cv. Chardonnay</strain>
        <tissue evidence="2">Leaf</tissue>
    </source>
</reference>
<gene>
    <name evidence="2" type="ORF">CK203_059149</name>
</gene>